<feature type="chain" id="PRO_5043635430" evidence="2">
    <location>
        <begin position="24"/>
        <end position="109"/>
    </location>
</feature>
<feature type="compositionally biased region" description="Low complexity" evidence="1">
    <location>
        <begin position="82"/>
        <end position="95"/>
    </location>
</feature>
<feature type="region of interest" description="Disordered" evidence="1">
    <location>
        <begin position="67"/>
        <end position="95"/>
    </location>
</feature>
<evidence type="ECO:0000256" key="2">
    <source>
        <dbReference type="SAM" id="SignalP"/>
    </source>
</evidence>
<dbReference type="AlphaFoldDB" id="A0A2A6BWK8"/>
<keyword evidence="4" id="KW-1185">Reference proteome</keyword>
<proteinExistence type="predicted"/>
<organism evidence="3 4">
    <name type="scientific">Pristionchus pacificus</name>
    <name type="common">Parasitic nematode worm</name>
    <dbReference type="NCBI Taxonomy" id="54126"/>
    <lineage>
        <taxon>Eukaryota</taxon>
        <taxon>Metazoa</taxon>
        <taxon>Ecdysozoa</taxon>
        <taxon>Nematoda</taxon>
        <taxon>Chromadorea</taxon>
        <taxon>Rhabditida</taxon>
        <taxon>Rhabditina</taxon>
        <taxon>Diplogasteromorpha</taxon>
        <taxon>Diplogasteroidea</taxon>
        <taxon>Neodiplogasteridae</taxon>
        <taxon>Pristionchus</taxon>
    </lineage>
</organism>
<gene>
    <name evidence="3" type="primary">WBGene00100929</name>
</gene>
<reference evidence="3" key="2">
    <citation type="submission" date="2022-06" db="UniProtKB">
        <authorList>
            <consortium name="EnsemblMetazoa"/>
        </authorList>
    </citation>
    <scope>IDENTIFICATION</scope>
    <source>
        <strain evidence="3">PS312</strain>
    </source>
</reference>
<evidence type="ECO:0000256" key="1">
    <source>
        <dbReference type="SAM" id="MobiDB-lite"/>
    </source>
</evidence>
<dbReference type="EnsemblMetazoa" id="PPA11375.1">
    <property type="protein sequence ID" value="PPA11375.1"/>
    <property type="gene ID" value="WBGene00100929"/>
</dbReference>
<sequence>MKLLHILLLACMLLLASNIGVSAKTINKRDTPVDAAKKVQGILTKRDTDSQVHKFFTQLVSESRSDPINDAFFGHTTERRTNQSTNTTTGTDSPTVALNKTVGRVIADS</sequence>
<keyword evidence="2" id="KW-0732">Signal</keyword>
<reference evidence="4" key="1">
    <citation type="journal article" date="2008" name="Nat. Genet.">
        <title>The Pristionchus pacificus genome provides a unique perspective on nematode lifestyle and parasitism.</title>
        <authorList>
            <person name="Dieterich C."/>
            <person name="Clifton S.W."/>
            <person name="Schuster L.N."/>
            <person name="Chinwalla A."/>
            <person name="Delehaunty K."/>
            <person name="Dinkelacker I."/>
            <person name="Fulton L."/>
            <person name="Fulton R."/>
            <person name="Godfrey J."/>
            <person name="Minx P."/>
            <person name="Mitreva M."/>
            <person name="Roeseler W."/>
            <person name="Tian H."/>
            <person name="Witte H."/>
            <person name="Yang S.P."/>
            <person name="Wilson R.K."/>
            <person name="Sommer R.J."/>
        </authorList>
    </citation>
    <scope>NUCLEOTIDE SEQUENCE [LARGE SCALE GENOMIC DNA]</scope>
    <source>
        <strain evidence="4">PS312</strain>
    </source>
</reference>
<protein>
    <submittedName>
        <fullName evidence="3">Uncharacterized protein</fullName>
    </submittedName>
</protein>
<accession>A0A8R1YA17</accession>
<evidence type="ECO:0000313" key="4">
    <source>
        <dbReference type="Proteomes" id="UP000005239"/>
    </source>
</evidence>
<evidence type="ECO:0000313" key="3">
    <source>
        <dbReference type="EnsemblMetazoa" id="PPA11375.1"/>
    </source>
</evidence>
<feature type="signal peptide" evidence="2">
    <location>
        <begin position="1"/>
        <end position="23"/>
    </location>
</feature>
<name>A0A2A6BWK8_PRIPA</name>
<dbReference type="Proteomes" id="UP000005239">
    <property type="component" value="Unassembled WGS sequence"/>
</dbReference>
<accession>A0A2A6BWK8</accession>